<dbReference type="InterPro" id="IPR052158">
    <property type="entry name" value="INH-QAR"/>
</dbReference>
<reference evidence="3" key="1">
    <citation type="submission" date="2022-01" db="EMBL/GenBank/DDBJ databases">
        <title>Gordonia xiamenensis sp. nov., isolated from surface seawater in Xiamen.</title>
        <authorList>
            <person name="He Y.F."/>
        </authorList>
    </citation>
    <scope>NUCLEOTIDE SEQUENCE</scope>
    <source>
        <strain evidence="3">GW1C4-4</strain>
    </source>
</reference>
<keyword evidence="2" id="KW-1133">Transmembrane helix</keyword>
<dbReference type="Proteomes" id="UP001108089">
    <property type="component" value="Unassembled WGS sequence"/>
</dbReference>
<organism evidence="3 4">
    <name type="scientific">Gordonia tangerina</name>
    <dbReference type="NCBI Taxonomy" id="2911060"/>
    <lineage>
        <taxon>Bacteria</taxon>
        <taxon>Bacillati</taxon>
        <taxon>Actinomycetota</taxon>
        <taxon>Actinomycetes</taxon>
        <taxon>Mycobacteriales</taxon>
        <taxon>Gordoniaceae</taxon>
        <taxon>Gordonia</taxon>
    </lineage>
</organism>
<dbReference type="EMBL" id="JAKGCU010000034">
    <property type="protein sequence ID" value="MCF3941164.1"/>
    <property type="molecule type" value="Genomic_DNA"/>
</dbReference>
<evidence type="ECO:0000256" key="2">
    <source>
        <dbReference type="SAM" id="Phobius"/>
    </source>
</evidence>
<dbReference type="Gene3D" id="3.40.50.880">
    <property type="match status" value="1"/>
</dbReference>
<protein>
    <submittedName>
        <fullName evidence="3">Uncharacterized protein</fullName>
    </submittedName>
</protein>
<keyword evidence="2" id="KW-0812">Transmembrane</keyword>
<comment type="caution">
    <text evidence="3">The sequence shown here is derived from an EMBL/GenBank/DDBJ whole genome shotgun (WGS) entry which is preliminary data.</text>
</comment>
<feature type="compositionally biased region" description="Polar residues" evidence="1">
    <location>
        <begin position="241"/>
        <end position="252"/>
    </location>
</feature>
<feature type="transmembrane region" description="Helical" evidence="2">
    <location>
        <begin position="199"/>
        <end position="226"/>
    </location>
</feature>
<sequence length="261" mass="27781">MLSGIDGSLRLVERLAGADTARRVAREIRWSGYLPGEDIAIPQSSPGPGDLPAVLSAAFRWDRPHDAVLVSSGIGETELSSAFRPYTELSYLATLETLSATGAPVTTAHGVTVVPTRSVDEVSGIDRLVVPGRDAADRQLGDHGQQLGFDVDYLHTRDEFAYDGAIRDIAARYDRATARWVAKSLQFDTSAHDDGGTAWPWRLTAVALGLFLLIAAGMAILGGAAFRAVTALRHRSRPVDGSSSATPTSADTETTDKEPVP</sequence>
<dbReference type="SUPFAM" id="SSF52317">
    <property type="entry name" value="Class I glutamine amidotransferase-like"/>
    <property type="match status" value="1"/>
</dbReference>
<dbReference type="InterPro" id="IPR029062">
    <property type="entry name" value="Class_I_gatase-like"/>
</dbReference>
<evidence type="ECO:0000313" key="4">
    <source>
        <dbReference type="Proteomes" id="UP001108089"/>
    </source>
</evidence>
<feature type="region of interest" description="Disordered" evidence="1">
    <location>
        <begin position="237"/>
        <end position="261"/>
    </location>
</feature>
<dbReference type="RefSeq" id="WP_235726029.1">
    <property type="nucleotide sequence ID" value="NZ_JAKGCU010000034.1"/>
</dbReference>
<accession>A0ABS9DPM2</accession>
<keyword evidence="2" id="KW-0472">Membrane</keyword>
<name>A0ABS9DPM2_9ACTN</name>
<evidence type="ECO:0000256" key="1">
    <source>
        <dbReference type="SAM" id="MobiDB-lite"/>
    </source>
</evidence>
<gene>
    <name evidence="3" type="ORF">L1892_22610</name>
</gene>
<evidence type="ECO:0000313" key="3">
    <source>
        <dbReference type="EMBL" id="MCF3941164.1"/>
    </source>
</evidence>
<keyword evidence="4" id="KW-1185">Reference proteome</keyword>
<dbReference type="PANTHER" id="PTHR43130:SF15">
    <property type="entry name" value="THIJ_PFPI FAMILY PROTEIN (AFU_ORTHOLOGUE AFUA_5G14240)"/>
    <property type="match status" value="1"/>
</dbReference>
<dbReference type="PANTHER" id="PTHR43130">
    <property type="entry name" value="ARAC-FAMILY TRANSCRIPTIONAL REGULATOR"/>
    <property type="match status" value="1"/>
</dbReference>
<proteinExistence type="predicted"/>